<accession>A0A314YMY1</accession>
<organism evidence="1 2">
    <name type="scientific">Prunus yedoensis var. nudiflora</name>
    <dbReference type="NCBI Taxonomy" id="2094558"/>
    <lineage>
        <taxon>Eukaryota</taxon>
        <taxon>Viridiplantae</taxon>
        <taxon>Streptophyta</taxon>
        <taxon>Embryophyta</taxon>
        <taxon>Tracheophyta</taxon>
        <taxon>Spermatophyta</taxon>
        <taxon>Magnoliopsida</taxon>
        <taxon>eudicotyledons</taxon>
        <taxon>Gunneridae</taxon>
        <taxon>Pentapetalae</taxon>
        <taxon>rosids</taxon>
        <taxon>fabids</taxon>
        <taxon>Rosales</taxon>
        <taxon>Rosaceae</taxon>
        <taxon>Amygdaloideae</taxon>
        <taxon>Amygdaleae</taxon>
        <taxon>Prunus</taxon>
    </lineage>
</organism>
<proteinExistence type="predicted"/>
<name>A0A314YMY1_PRUYE</name>
<dbReference type="AlphaFoldDB" id="A0A314YMY1"/>
<evidence type="ECO:0000313" key="1">
    <source>
        <dbReference type="EMBL" id="PQQ07737.1"/>
    </source>
</evidence>
<protein>
    <submittedName>
        <fullName evidence="1">Uncharacterized protein</fullName>
    </submittedName>
</protein>
<gene>
    <name evidence="1" type="ORF">Pyn_30570</name>
</gene>
<dbReference type="Proteomes" id="UP000250321">
    <property type="component" value="Unassembled WGS sequence"/>
</dbReference>
<evidence type="ECO:0000313" key="2">
    <source>
        <dbReference type="Proteomes" id="UP000250321"/>
    </source>
</evidence>
<reference evidence="1 2" key="1">
    <citation type="submission" date="2018-02" db="EMBL/GenBank/DDBJ databases">
        <title>Draft genome of wild Prunus yedoensis var. nudiflora.</title>
        <authorList>
            <person name="Baek S."/>
            <person name="Kim J.-H."/>
            <person name="Choi K."/>
            <person name="Kim G.-B."/>
            <person name="Cho A."/>
            <person name="Jang H."/>
            <person name="Shin C.-H."/>
            <person name="Yu H.-J."/>
            <person name="Mun J.-H."/>
        </authorList>
    </citation>
    <scope>NUCLEOTIDE SEQUENCE [LARGE SCALE GENOMIC DNA]</scope>
    <source>
        <strain evidence="2">cv. Jeju island</strain>
        <tissue evidence="1">Leaf</tissue>
    </source>
</reference>
<comment type="caution">
    <text evidence="1">The sequence shown here is derived from an EMBL/GenBank/DDBJ whole genome shotgun (WGS) entry which is preliminary data.</text>
</comment>
<dbReference type="EMBL" id="PJQY01000824">
    <property type="protein sequence ID" value="PQQ07737.1"/>
    <property type="molecule type" value="Genomic_DNA"/>
</dbReference>
<sequence length="67" mass="7523">MPNSTTTKEEPYQHLGSTFFCYLCSYSSMTRTITTSRAYHKRPRNYSGLGHLSTDKVLRAGCDRAGA</sequence>
<keyword evidence="2" id="KW-1185">Reference proteome</keyword>